<proteinExistence type="predicted"/>
<dbReference type="EMBL" id="RSCK01000003">
    <property type="protein sequence ID" value="RUT14070.1"/>
    <property type="molecule type" value="Genomic_DNA"/>
</dbReference>
<dbReference type="Proteomes" id="UP000282574">
    <property type="component" value="Unassembled WGS sequence"/>
</dbReference>
<keyword evidence="1" id="KW-0472">Membrane</keyword>
<dbReference type="Gene3D" id="3.40.50.300">
    <property type="entry name" value="P-loop containing nucleotide triphosphate hydrolases"/>
    <property type="match status" value="1"/>
</dbReference>
<keyword evidence="3" id="KW-1185">Reference proteome</keyword>
<evidence type="ECO:0000313" key="3">
    <source>
        <dbReference type="Proteomes" id="UP000282574"/>
    </source>
</evidence>
<evidence type="ECO:0000313" key="2">
    <source>
        <dbReference type="EMBL" id="RUT14070.1"/>
    </source>
</evidence>
<keyword evidence="1" id="KW-1133">Transmembrane helix</keyword>
<organism evidence="2 3">
    <name type="scientific">Chroococcidiopsis cubana SAG 39.79</name>
    <dbReference type="NCBI Taxonomy" id="388085"/>
    <lineage>
        <taxon>Bacteria</taxon>
        <taxon>Bacillati</taxon>
        <taxon>Cyanobacteriota</taxon>
        <taxon>Cyanophyceae</taxon>
        <taxon>Chroococcidiopsidales</taxon>
        <taxon>Chroococcidiopsidaceae</taxon>
        <taxon>Chroococcidiopsis</taxon>
    </lineage>
</organism>
<gene>
    <name evidence="2" type="ORF">DSM107010_05530</name>
</gene>
<keyword evidence="1" id="KW-0812">Transmembrane</keyword>
<feature type="transmembrane region" description="Helical" evidence="1">
    <location>
        <begin position="60"/>
        <end position="79"/>
    </location>
</feature>
<dbReference type="AlphaFoldDB" id="A0AB37URV9"/>
<comment type="caution">
    <text evidence="2">The sequence shown here is derived from an EMBL/GenBank/DDBJ whole genome shotgun (WGS) entry which is preliminary data.</text>
</comment>
<sequence length="1039" mass="116685">MVSNKANKPERHSRYPITANPVIGKNPTIAGLPSEQLPFFICFGIVGFLGKFYLHWDWLWTIGIVAWMCGSFWLLSGGYPNKFLSQFHPNPKLRRKNISCQWQSNVPLPVKTTSTMNLPFGFGGRKIITPGLPSESYCVAEDAFDILCYVQVDLQGRQVGLRLLKAGKNRFKFTFDFLIDGEHPTLTEENAQTTLNNWESGLNGLPFGERMTVECESFSSDDIRQVELEEYASKKSNLLYALIRAQQQKAGEQKRKGLRNPKDIRITCTYTPLEKDADVTDIVGRALTSLKEFFKTFKGQKEVLDRQLLQQTLTHAYTKGYLQWDGIVNELMKLNGRIDTAKGLWERDWNFLHYGDAPAIPQLLVLNEKGISVEQNNALLCASVLLSGERGRDATPYTGREWVYVKDKYVGYLELGKFGEYTNAVDQLRHMWLPQTKTRDYRFAATFWVDDVHLRKFQLERQTRNAKELSIKALKSKTVDVNAEERAAWSIAARQAIERGENMIGVSAGVFLYRSNPQTLEQDLHKLATYFKSTTICETELAYLRWLQSLPFTCSCPSSDFYSNKYLYSSYEAITLLPLLNTQQIHHRGIELLAKEGGTPIYFNLYKVLRLAIFATSRGGKSVFLGEILILCLILNIPFIALDFPRPDGTSTFSDPINLLAQSGEKCFYVDTFVSSNNLLEFPDYSGLPKAEERTQEIRDFHVDAIVTLVTTDADDEQDIRDLVVPSLHDFYLQPEIVRRYKAANVAGYGTPEHENTPTLCDYLEFAEWWMPEYIAANDPTITDIQREAAGRILARLRGILKSSLGRAIGRPTSFRSDVMGLVFAFRNLSSNREAKILMLAAYSALLRRALESPISVCVLDELSILAGFPSIMRIVGQFCANGGKWGCSVIVSGQEPNSLAQTAVASQIFDNLTAAMCGHIKGTAIQSMSDVLGFERSLVAPYASSSAKPSAISLTSNWLINLDGTTHIECLYRSNRLMLALMANNLDESAARSRVMAAYEDPLEGLLAFANLYERALVAGLPMDTIQPAPQLLAKVAN</sequence>
<dbReference type="RefSeq" id="WP_106165808.1">
    <property type="nucleotide sequence ID" value="NZ_JAVKZF010000005.1"/>
</dbReference>
<feature type="transmembrane region" description="Helical" evidence="1">
    <location>
        <begin position="37"/>
        <end position="54"/>
    </location>
</feature>
<reference evidence="2 3" key="1">
    <citation type="journal article" date="2019" name="Genome Biol. Evol.">
        <title>Day and night: Metabolic profiles and evolutionary relationships of six axenic non-marine cyanobacteria.</title>
        <authorList>
            <person name="Will S.E."/>
            <person name="Henke P."/>
            <person name="Boedeker C."/>
            <person name="Huang S."/>
            <person name="Brinkmann H."/>
            <person name="Rohde M."/>
            <person name="Jarek M."/>
            <person name="Friedl T."/>
            <person name="Seufert S."/>
            <person name="Schumacher M."/>
            <person name="Overmann J."/>
            <person name="Neumann-Schaal M."/>
            <person name="Petersen J."/>
        </authorList>
    </citation>
    <scope>NUCLEOTIDE SEQUENCE [LARGE SCALE GENOMIC DNA]</scope>
    <source>
        <strain evidence="2 3">SAG 39.79</strain>
    </source>
</reference>
<name>A0AB37URV9_9CYAN</name>
<dbReference type="InterPro" id="IPR027417">
    <property type="entry name" value="P-loop_NTPase"/>
</dbReference>
<evidence type="ECO:0008006" key="4">
    <source>
        <dbReference type="Google" id="ProtNLM"/>
    </source>
</evidence>
<evidence type="ECO:0000256" key="1">
    <source>
        <dbReference type="SAM" id="Phobius"/>
    </source>
</evidence>
<accession>A0AB37URV9</accession>
<dbReference type="SUPFAM" id="SSF52540">
    <property type="entry name" value="P-loop containing nucleoside triphosphate hydrolases"/>
    <property type="match status" value="1"/>
</dbReference>
<protein>
    <recommendedName>
        <fullName evidence="4">ATPase</fullName>
    </recommendedName>
</protein>